<keyword evidence="4" id="KW-0378">Hydrolase</keyword>
<dbReference type="PANTHER" id="PTHR11705">
    <property type="entry name" value="PROTEASE FAMILY M14 CARBOXYPEPTIDASE A,B"/>
    <property type="match status" value="1"/>
</dbReference>
<evidence type="ECO:0000256" key="1">
    <source>
        <dbReference type="ARBA" id="ARBA00001947"/>
    </source>
</evidence>
<dbReference type="SUPFAM" id="SSF53187">
    <property type="entry name" value="Zn-dependent exopeptidases"/>
    <property type="match status" value="1"/>
</dbReference>
<evidence type="ECO:0000313" key="11">
    <source>
        <dbReference type="EMBL" id="QDU26197.1"/>
    </source>
</evidence>
<protein>
    <submittedName>
        <fullName evidence="11">Zinc carboxypeptidase</fullName>
    </submittedName>
</protein>
<dbReference type="AlphaFoldDB" id="A0A517Y7L4"/>
<proteinExistence type="inferred from homology"/>
<name>A0A517Y7L4_9BACT</name>
<dbReference type="InterPro" id="IPR000834">
    <property type="entry name" value="Peptidase_M14"/>
</dbReference>
<evidence type="ECO:0000313" key="12">
    <source>
        <dbReference type="Proteomes" id="UP000315017"/>
    </source>
</evidence>
<dbReference type="Gene3D" id="3.40.630.10">
    <property type="entry name" value="Zn peptidases"/>
    <property type="match status" value="1"/>
</dbReference>
<evidence type="ECO:0000256" key="7">
    <source>
        <dbReference type="PROSITE-ProRule" id="PRU01379"/>
    </source>
</evidence>
<evidence type="ECO:0000256" key="4">
    <source>
        <dbReference type="ARBA" id="ARBA00022801"/>
    </source>
</evidence>
<dbReference type="GO" id="GO:0005615">
    <property type="term" value="C:extracellular space"/>
    <property type="evidence" value="ECO:0007669"/>
    <property type="project" value="TreeGrafter"/>
</dbReference>
<gene>
    <name evidence="11" type="ORF">ETAA8_12720</name>
</gene>
<dbReference type="GO" id="GO:0006508">
    <property type="term" value="P:proteolysis"/>
    <property type="evidence" value="ECO:0007669"/>
    <property type="project" value="UniProtKB-KW"/>
</dbReference>
<evidence type="ECO:0000256" key="3">
    <source>
        <dbReference type="ARBA" id="ARBA00022670"/>
    </source>
</evidence>
<organism evidence="11 12">
    <name type="scientific">Anatilimnocola aggregata</name>
    <dbReference type="NCBI Taxonomy" id="2528021"/>
    <lineage>
        <taxon>Bacteria</taxon>
        <taxon>Pseudomonadati</taxon>
        <taxon>Planctomycetota</taxon>
        <taxon>Planctomycetia</taxon>
        <taxon>Pirellulales</taxon>
        <taxon>Pirellulaceae</taxon>
        <taxon>Anatilimnocola</taxon>
    </lineage>
</organism>
<feature type="compositionally biased region" description="Basic and acidic residues" evidence="8">
    <location>
        <begin position="375"/>
        <end position="401"/>
    </location>
</feature>
<reference evidence="11 12" key="1">
    <citation type="submission" date="2019-02" db="EMBL/GenBank/DDBJ databases">
        <title>Deep-cultivation of Planctomycetes and their phenomic and genomic characterization uncovers novel biology.</title>
        <authorList>
            <person name="Wiegand S."/>
            <person name="Jogler M."/>
            <person name="Boedeker C."/>
            <person name="Pinto D."/>
            <person name="Vollmers J."/>
            <person name="Rivas-Marin E."/>
            <person name="Kohn T."/>
            <person name="Peeters S.H."/>
            <person name="Heuer A."/>
            <person name="Rast P."/>
            <person name="Oberbeckmann S."/>
            <person name="Bunk B."/>
            <person name="Jeske O."/>
            <person name="Meyerdierks A."/>
            <person name="Storesund J.E."/>
            <person name="Kallscheuer N."/>
            <person name="Luecker S."/>
            <person name="Lage O.M."/>
            <person name="Pohl T."/>
            <person name="Merkel B.J."/>
            <person name="Hornburger P."/>
            <person name="Mueller R.-W."/>
            <person name="Bruemmer F."/>
            <person name="Labrenz M."/>
            <person name="Spormann A.M."/>
            <person name="Op den Camp H."/>
            <person name="Overmann J."/>
            <person name="Amann R."/>
            <person name="Jetten M.S.M."/>
            <person name="Mascher T."/>
            <person name="Medema M.H."/>
            <person name="Devos D.P."/>
            <person name="Kaster A.-K."/>
            <person name="Ovreas L."/>
            <person name="Rohde M."/>
            <person name="Galperin M.Y."/>
            <person name="Jogler C."/>
        </authorList>
    </citation>
    <scope>NUCLEOTIDE SEQUENCE [LARGE SCALE GENOMIC DNA]</scope>
    <source>
        <strain evidence="11 12">ETA_A8</strain>
    </source>
</reference>
<dbReference type="Proteomes" id="UP000315017">
    <property type="component" value="Chromosome"/>
</dbReference>
<feature type="region of interest" description="Disordered" evidence="8">
    <location>
        <begin position="374"/>
        <end position="401"/>
    </location>
</feature>
<evidence type="ECO:0000256" key="5">
    <source>
        <dbReference type="ARBA" id="ARBA00022833"/>
    </source>
</evidence>
<comment type="cofactor">
    <cofactor evidence="1">
        <name>Zn(2+)</name>
        <dbReference type="ChEBI" id="CHEBI:29105"/>
    </cofactor>
</comment>
<keyword evidence="5" id="KW-0862">Zinc</keyword>
<feature type="chain" id="PRO_5021977604" evidence="9">
    <location>
        <begin position="25"/>
        <end position="584"/>
    </location>
</feature>
<dbReference type="Pfam" id="PF00246">
    <property type="entry name" value="Peptidase_M14"/>
    <property type="match status" value="1"/>
</dbReference>
<keyword evidence="12" id="KW-1185">Reference proteome</keyword>
<accession>A0A517Y7L4</accession>
<comment type="similarity">
    <text evidence="2 7">Belongs to the peptidase M14 family.</text>
</comment>
<keyword evidence="11" id="KW-0121">Carboxypeptidase</keyword>
<evidence type="ECO:0000256" key="8">
    <source>
        <dbReference type="SAM" id="MobiDB-lite"/>
    </source>
</evidence>
<feature type="domain" description="Peptidase M14" evidence="10">
    <location>
        <begin position="41"/>
        <end position="391"/>
    </location>
</feature>
<keyword evidence="3" id="KW-0645">Protease</keyword>
<evidence type="ECO:0000256" key="9">
    <source>
        <dbReference type="SAM" id="SignalP"/>
    </source>
</evidence>
<evidence type="ECO:0000256" key="2">
    <source>
        <dbReference type="ARBA" id="ARBA00005988"/>
    </source>
</evidence>
<comment type="caution">
    <text evidence="7">Lacks conserved residue(s) required for the propagation of feature annotation.</text>
</comment>
<sequence length="584" mass="64699" precursor="true">MMRIMPLLSRGLAVWLALVTMAVAQESAEPDAKPVNPALDGYLQFEPFSAAVNKLAESELVTVKSLGKSAGGRDIWLITIARGEVKPLTNKPALAIVGNVQGSHLIGGELALRLAQQIVAKADDEGVKQLLERVTLHIIPRPEPDGSERCFASPYRVPAGNDRKTDDDRDFAFGEDPPNDLNGDGYITQMRIEDPDGTLMLHPDDPRVLITADPKKNERGRYKLLSEGIDDDHDEQWNEDAGDGVALDRNFTFGYKPFQPNTGPNAVSEPECRAIADFLFDQVNVAAVFTFSTDDNLFHPWKANAQTEKDRIRKNILGSDATAIDYLAEAYRKTHGGSDAPTPPDVQGAFSSWAYFHYGRWSLNARAWWVPKTSPKKEEVKEEDKDGEKKEEKKHSGEKRGSEQINLLNWLKANDMDGFVEWKEIKHPDFPRQKVEVGGFKPLVDVNPPAKELEALAEKHLAFLQKLPESLPNLELRAATAESLGGGVYRVKATAANAGYLSTMPEMGSVNGIPYPLQLEIEIPKETVFLKGHARTEIKRLAGLTGTAEETWLLRFPDKAPSEVKLRLWAPAVGEVTKTIQLKD</sequence>
<evidence type="ECO:0000256" key="6">
    <source>
        <dbReference type="ARBA" id="ARBA00023049"/>
    </source>
</evidence>
<dbReference type="GO" id="GO:0008270">
    <property type="term" value="F:zinc ion binding"/>
    <property type="evidence" value="ECO:0007669"/>
    <property type="project" value="InterPro"/>
</dbReference>
<dbReference type="CDD" id="cd06905">
    <property type="entry name" value="M14-like"/>
    <property type="match status" value="1"/>
</dbReference>
<dbReference type="PANTHER" id="PTHR11705:SF143">
    <property type="entry name" value="SLL0236 PROTEIN"/>
    <property type="match status" value="1"/>
</dbReference>
<dbReference type="KEGG" id="aagg:ETAA8_12720"/>
<dbReference type="PROSITE" id="PS52035">
    <property type="entry name" value="PEPTIDASE_M14"/>
    <property type="match status" value="1"/>
</dbReference>
<keyword evidence="6" id="KW-0482">Metalloprotease</keyword>
<evidence type="ECO:0000259" key="10">
    <source>
        <dbReference type="PROSITE" id="PS52035"/>
    </source>
</evidence>
<dbReference type="EMBL" id="CP036274">
    <property type="protein sequence ID" value="QDU26197.1"/>
    <property type="molecule type" value="Genomic_DNA"/>
</dbReference>
<dbReference type="GO" id="GO:0004181">
    <property type="term" value="F:metallocarboxypeptidase activity"/>
    <property type="evidence" value="ECO:0007669"/>
    <property type="project" value="InterPro"/>
</dbReference>
<dbReference type="SMART" id="SM00631">
    <property type="entry name" value="Zn_pept"/>
    <property type="match status" value="1"/>
</dbReference>
<keyword evidence="9" id="KW-0732">Signal</keyword>
<feature type="signal peptide" evidence="9">
    <location>
        <begin position="1"/>
        <end position="24"/>
    </location>
</feature>